<dbReference type="EMBL" id="JARK01000590">
    <property type="protein sequence ID" value="EYC35755.1"/>
    <property type="molecule type" value="Genomic_DNA"/>
</dbReference>
<comment type="caution">
    <text evidence="1">The sequence shown here is derived from an EMBL/GenBank/DDBJ whole genome shotgun (WGS) entry which is preliminary data.</text>
</comment>
<evidence type="ECO:0000313" key="2">
    <source>
        <dbReference type="Proteomes" id="UP000024635"/>
    </source>
</evidence>
<dbReference type="Proteomes" id="UP000024635">
    <property type="component" value="Unassembled WGS sequence"/>
</dbReference>
<gene>
    <name evidence="1" type="primary">Acey_s0990.g3317</name>
    <name evidence="1" type="ORF">Y032_0990g3317</name>
</gene>
<organism evidence="1 2">
    <name type="scientific">Ancylostoma ceylanicum</name>
    <dbReference type="NCBI Taxonomy" id="53326"/>
    <lineage>
        <taxon>Eukaryota</taxon>
        <taxon>Metazoa</taxon>
        <taxon>Ecdysozoa</taxon>
        <taxon>Nematoda</taxon>
        <taxon>Chromadorea</taxon>
        <taxon>Rhabditida</taxon>
        <taxon>Rhabditina</taxon>
        <taxon>Rhabditomorpha</taxon>
        <taxon>Strongyloidea</taxon>
        <taxon>Ancylostomatidae</taxon>
        <taxon>Ancylostomatinae</taxon>
        <taxon>Ancylostoma</taxon>
    </lineage>
</organism>
<sequence length="132" mass="14932">MSELKGSHVPRSFLSIFSQAEYNAKYPHPWSLLSPNPPVELRWRLTAQCLCSRSASSGIRSLDWAFPPRCGRVSVGNRPNRSRETQESALCMYVTDENCGGSIAWHKHCTHSQRRRFLAKIIGDLPLLLNGH</sequence>
<protein>
    <submittedName>
        <fullName evidence="1">Uncharacterized protein</fullName>
    </submittedName>
</protein>
<proteinExistence type="predicted"/>
<evidence type="ECO:0000313" key="1">
    <source>
        <dbReference type="EMBL" id="EYC35755.1"/>
    </source>
</evidence>
<dbReference type="AlphaFoldDB" id="A0A016W811"/>
<name>A0A016W811_9BILA</name>
<reference evidence="2" key="1">
    <citation type="journal article" date="2015" name="Nat. Genet.">
        <title>The genome and transcriptome of the zoonotic hookworm Ancylostoma ceylanicum identify infection-specific gene families.</title>
        <authorList>
            <person name="Schwarz E.M."/>
            <person name="Hu Y."/>
            <person name="Antoshechkin I."/>
            <person name="Miller M.M."/>
            <person name="Sternberg P.W."/>
            <person name="Aroian R.V."/>
        </authorList>
    </citation>
    <scope>NUCLEOTIDE SEQUENCE</scope>
    <source>
        <strain evidence="2">HY135</strain>
    </source>
</reference>
<keyword evidence="2" id="KW-1185">Reference proteome</keyword>
<accession>A0A016W811</accession>